<dbReference type="AlphaFoldDB" id="A0A178U7S9"/>
<gene>
    <name evidence="2" type="ordered locus">AXX17_At5g34060</name>
    <name evidence="1" type="ORF">AT9943_LOCUS20625</name>
</gene>
<evidence type="ECO:0000313" key="3">
    <source>
        <dbReference type="Proteomes" id="UP000078284"/>
    </source>
</evidence>
<evidence type="ECO:0000313" key="2">
    <source>
        <dbReference type="EMBL" id="OAO89685.1"/>
    </source>
</evidence>
<protein>
    <submittedName>
        <fullName evidence="1">(thale cress) hypothetical protein</fullName>
    </submittedName>
</protein>
<evidence type="ECO:0000313" key="1">
    <source>
        <dbReference type="EMBL" id="CAD5333258.1"/>
    </source>
</evidence>
<proteinExistence type="predicted"/>
<sequence length="54" mass="6331">MLCISQKQMKISVSTPSVRPSKFKTQQICDKVRECVYHWERNKAMGFSSKGKMY</sequence>
<dbReference type="Proteomes" id="UP000516314">
    <property type="component" value="Chromosome 5"/>
</dbReference>
<dbReference type="EMBL" id="LUHQ01000005">
    <property type="protein sequence ID" value="OAO89685.1"/>
    <property type="molecule type" value="Genomic_DNA"/>
</dbReference>
<name>A0A178U7S9_ARATH</name>
<organism evidence="2 3">
    <name type="scientific">Arabidopsis thaliana</name>
    <name type="common">Mouse-ear cress</name>
    <dbReference type="NCBI Taxonomy" id="3702"/>
    <lineage>
        <taxon>Eukaryota</taxon>
        <taxon>Viridiplantae</taxon>
        <taxon>Streptophyta</taxon>
        <taxon>Embryophyta</taxon>
        <taxon>Tracheophyta</taxon>
        <taxon>Spermatophyta</taxon>
        <taxon>Magnoliopsida</taxon>
        <taxon>eudicotyledons</taxon>
        <taxon>Gunneridae</taxon>
        <taxon>Pentapetalae</taxon>
        <taxon>rosids</taxon>
        <taxon>malvids</taxon>
        <taxon>Brassicales</taxon>
        <taxon>Brassicaceae</taxon>
        <taxon>Camelineae</taxon>
        <taxon>Arabidopsis</taxon>
    </lineage>
</organism>
<evidence type="ECO:0000313" key="4">
    <source>
        <dbReference type="Proteomes" id="UP000516314"/>
    </source>
</evidence>
<dbReference type="EMBL" id="LR881470">
    <property type="protein sequence ID" value="CAD5333258.1"/>
    <property type="molecule type" value="Genomic_DNA"/>
</dbReference>
<dbReference type="Proteomes" id="UP000078284">
    <property type="component" value="Chromosome 5"/>
</dbReference>
<reference evidence="3" key="1">
    <citation type="journal article" date="2016" name="Proc. Natl. Acad. Sci. U.S.A.">
        <title>Chromosome-level assembly of Arabidopsis thaliana Ler reveals the extent of translocation and inversion polymorphisms.</title>
        <authorList>
            <person name="Zapata L."/>
            <person name="Ding J."/>
            <person name="Willing E.M."/>
            <person name="Hartwig B."/>
            <person name="Bezdan D."/>
            <person name="Jiao W.B."/>
            <person name="Patel V."/>
            <person name="Velikkakam James G."/>
            <person name="Koornneef M."/>
            <person name="Ossowski S."/>
            <person name="Schneeberger K."/>
        </authorList>
    </citation>
    <scope>NUCLEOTIDE SEQUENCE [LARGE SCALE GENOMIC DNA]</scope>
    <source>
        <strain evidence="3">cv. Landsberg erecta</strain>
    </source>
</reference>
<accession>A0A178U7S9</accession>
<reference evidence="2" key="2">
    <citation type="submission" date="2016-03" db="EMBL/GenBank/DDBJ databases">
        <title>Full-length assembly of Arabidopsis thaliana Ler reveals the complement of translocations and inversions.</title>
        <authorList>
            <person name="Zapata L."/>
            <person name="Schneeberger K."/>
            <person name="Ossowski S."/>
        </authorList>
    </citation>
    <scope>NUCLEOTIDE SEQUENCE [LARGE SCALE GENOMIC DNA]</scope>
    <source>
        <tissue evidence="2">Leaf</tissue>
    </source>
</reference>
<reference evidence="1 4" key="3">
    <citation type="submission" date="2020-09" db="EMBL/GenBank/DDBJ databases">
        <authorList>
            <person name="Ashkenazy H."/>
        </authorList>
    </citation>
    <scope>NUCLEOTIDE SEQUENCE [LARGE SCALE GENOMIC DNA]</scope>
    <source>
        <strain evidence="4">cv. Cdm-0</strain>
    </source>
</reference>